<reference evidence="1 2" key="1">
    <citation type="submission" date="2020-11" db="EMBL/GenBank/DDBJ databases">
        <authorList>
            <person name="Peeters C."/>
        </authorList>
    </citation>
    <scope>NUCLEOTIDE SEQUENCE [LARGE SCALE GENOMIC DNA]</scope>
    <source>
        <strain evidence="1 2">LMG 8286</strain>
    </source>
</reference>
<dbReference type="SUPFAM" id="SSF158752">
    <property type="entry name" value="HP0242-like"/>
    <property type="match status" value="1"/>
</dbReference>
<dbReference type="InterPro" id="IPR018563">
    <property type="entry name" value="DUF2018"/>
</dbReference>
<gene>
    <name evidence="1" type="ORF">LMG8286_00452</name>
</gene>
<dbReference type="Proteomes" id="UP000789359">
    <property type="component" value="Unassembled WGS sequence"/>
</dbReference>
<name>A0ABM8Q1B7_9BACT</name>
<evidence type="ECO:0000313" key="1">
    <source>
        <dbReference type="EMBL" id="CAD7286619.1"/>
    </source>
</evidence>
<accession>A0ABM8Q1B7</accession>
<dbReference type="InterPro" id="IPR023126">
    <property type="entry name" value="HP0242-like_sf"/>
</dbReference>
<evidence type="ECO:0000313" key="2">
    <source>
        <dbReference type="Proteomes" id="UP000789359"/>
    </source>
</evidence>
<dbReference type="RefSeq" id="WP_230056238.1">
    <property type="nucleotide sequence ID" value="NZ_CAJHOE010000001.1"/>
</dbReference>
<comment type="caution">
    <text evidence="1">The sequence shown here is derived from an EMBL/GenBank/DDBJ whole genome shotgun (WGS) entry which is preliminary data.</text>
</comment>
<sequence length="84" mass="9816">MIDIFESSPKQKFYDILFNANQNLVSTELDEIFKFHATMRLFLEENGFKEAEILDFLDKNEAAIDSEINDFYIQVSGEILSKNE</sequence>
<keyword evidence="2" id="KW-1185">Reference proteome</keyword>
<organism evidence="1 2">
    <name type="scientific">Campylobacter suis</name>
    <dbReference type="NCBI Taxonomy" id="2790657"/>
    <lineage>
        <taxon>Bacteria</taxon>
        <taxon>Pseudomonadati</taxon>
        <taxon>Campylobacterota</taxon>
        <taxon>Epsilonproteobacteria</taxon>
        <taxon>Campylobacterales</taxon>
        <taxon>Campylobacteraceae</taxon>
        <taxon>Campylobacter</taxon>
    </lineage>
</organism>
<evidence type="ECO:0008006" key="3">
    <source>
        <dbReference type="Google" id="ProtNLM"/>
    </source>
</evidence>
<dbReference type="Pfam" id="PF09442">
    <property type="entry name" value="DUF2018"/>
    <property type="match status" value="1"/>
</dbReference>
<dbReference type="EMBL" id="CAJHOE010000001">
    <property type="protein sequence ID" value="CAD7286619.1"/>
    <property type="molecule type" value="Genomic_DNA"/>
</dbReference>
<dbReference type="Gene3D" id="1.10.3350.10">
    <property type="entry name" value="HP0242-like domain"/>
    <property type="match status" value="1"/>
</dbReference>
<protein>
    <recommendedName>
        <fullName evidence="3">DUF2018 family protein</fullName>
    </recommendedName>
</protein>
<proteinExistence type="predicted"/>